<gene>
    <name evidence="1" type="ORF">CI088_15855</name>
</gene>
<dbReference type="AlphaFoldDB" id="A0A2W4BB74"/>
<keyword evidence="2" id="KW-1185">Reference proteome</keyword>
<name>A0A2W4BB74_9ENTE</name>
<dbReference type="Proteomes" id="UP000249828">
    <property type="component" value="Unassembled WGS sequence"/>
</dbReference>
<evidence type="ECO:0000313" key="1">
    <source>
        <dbReference type="EMBL" id="PZL70122.1"/>
    </source>
</evidence>
<dbReference type="RefSeq" id="WP_111248870.1">
    <property type="nucleotide sequence ID" value="NZ_PIEU01000124.1"/>
</dbReference>
<evidence type="ECO:0000313" key="2">
    <source>
        <dbReference type="Proteomes" id="UP000249828"/>
    </source>
</evidence>
<sequence length="96" mass="10373">MARYIYTAAEVHSNGETIKLTTPEDAERVYMTFPHVGEMVTGDGKTQYLFAPDGGSFATLTIDPVKQGLGEKPQCNNYNDCVTNSPEQENPGTGGV</sequence>
<protein>
    <submittedName>
        <fullName evidence="1">Uncharacterized protein</fullName>
    </submittedName>
</protein>
<organism evidence="1 2">
    <name type="scientific">Enterococcus plantarum</name>
    <dbReference type="NCBI Taxonomy" id="1077675"/>
    <lineage>
        <taxon>Bacteria</taxon>
        <taxon>Bacillati</taxon>
        <taxon>Bacillota</taxon>
        <taxon>Bacilli</taxon>
        <taxon>Lactobacillales</taxon>
        <taxon>Enterococcaceae</taxon>
        <taxon>Enterococcus</taxon>
    </lineage>
</organism>
<proteinExistence type="predicted"/>
<comment type="caution">
    <text evidence="1">The sequence shown here is derived from an EMBL/GenBank/DDBJ whole genome shotgun (WGS) entry which is preliminary data.</text>
</comment>
<dbReference type="EMBL" id="PIEU01000124">
    <property type="protein sequence ID" value="PZL70122.1"/>
    <property type="molecule type" value="Genomic_DNA"/>
</dbReference>
<accession>A0A2W4BB74</accession>
<reference evidence="1 2" key="1">
    <citation type="submission" date="2017-11" db="EMBL/GenBank/DDBJ databases">
        <title>Draft genome sequence of Enterococcus plantarum TRW2 strain isolated from lettuce.</title>
        <authorList>
            <person name="Kim E.B."/>
            <person name="Marco M.L."/>
            <person name="Williams T.R."/>
            <person name="You I.H."/>
        </authorList>
    </citation>
    <scope>NUCLEOTIDE SEQUENCE [LARGE SCALE GENOMIC DNA]</scope>
    <source>
        <strain evidence="1 2">TRW2</strain>
    </source>
</reference>